<dbReference type="InterPro" id="IPR057264">
    <property type="entry name" value="Ribosomal_uL24_C"/>
</dbReference>
<keyword evidence="5" id="KW-0699">rRNA-binding</keyword>
<evidence type="ECO:0000256" key="2">
    <source>
        <dbReference type="ARBA" id="ARBA00022980"/>
    </source>
</evidence>
<dbReference type="PANTHER" id="PTHR12903">
    <property type="entry name" value="MITOCHONDRIAL RIBOSOMAL PROTEIN L24"/>
    <property type="match status" value="1"/>
</dbReference>
<evidence type="ECO:0000313" key="10">
    <source>
        <dbReference type="Proteomes" id="UP000893823"/>
    </source>
</evidence>
<dbReference type="GO" id="GO:0005840">
    <property type="term" value="C:ribosome"/>
    <property type="evidence" value="ECO:0007669"/>
    <property type="project" value="UniProtKB-KW"/>
</dbReference>
<dbReference type="EMBL" id="LT629755">
    <property type="protein sequence ID" value="SDR76051.1"/>
    <property type="molecule type" value="Genomic_DNA"/>
</dbReference>
<dbReference type="Pfam" id="PF17136">
    <property type="entry name" value="ribosomal_L24"/>
    <property type="match status" value="1"/>
</dbReference>
<dbReference type="STRING" id="589382.SAMN04489721_0205"/>
<dbReference type="InterPro" id="IPR008991">
    <property type="entry name" value="Translation_prot_SH3-like_sf"/>
</dbReference>
<evidence type="ECO:0000313" key="7">
    <source>
        <dbReference type="EMBL" id="MCP2368576.1"/>
    </source>
</evidence>
<reference evidence="8" key="1">
    <citation type="submission" date="2016-10" db="EMBL/GenBank/DDBJ databases">
        <authorList>
            <person name="de Groot N.N."/>
        </authorList>
    </citation>
    <scope>NUCLEOTIDE SEQUENCE [LARGE SCALE GENOMIC DNA]</scope>
    <source>
        <strain evidence="8">CPCC 202695</strain>
    </source>
</reference>
<keyword evidence="10" id="KW-1185">Reference proteome</keyword>
<gene>
    <name evidence="5" type="primary">rplX</name>
    <name evidence="7" type="ORF">BCL57_002752</name>
    <name evidence="8" type="ORF">SAMN04489721_0205</name>
</gene>
<evidence type="ECO:0000313" key="8">
    <source>
        <dbReference type="EMBL" id="SDR76051.1"/>
    </source>
</evidence>
<evidence type="ECO:0000256" key="4">
    <source>
        <dbReference type="ARBA" id="ARBA00035206"/>
    </source>
</evidence>
<evidence type="ECO:0000256" key="3">
    <source>
        <dbReference type="ARBA" id="ARBA00023274"/>
    </source>
</evidence>
<evidence type="ECO:0000313" key="9">
    <source>
        <dbReference type="Proteomes" id="UP000199482"/>
    </source>
</evidence>
<dbReference type="GO" id="GO:0003735">
    <property type="term" value="F:structural constituent of ribosome"/>
    <property type="evidence" value="ECO:0007669"/>
    <property type="project" value="InterPro"/>
</dbReference>
<dbReference type="Proteomes" id="UP000893823">
    <property type="component" value="Unassembled WGS sequence"/>
</dbReference>
<dbReference type="OrthoDB" id="9807419at2"/>
<keyword evidence="2 5" id="KW-0689">Ribosomal protein</keyword>
<accession>A0A1H1LND1</accession>
<name>A0A1H1LND1_9MICO</name>
<dbReference type="Gene3D" id="2.30.30.30">
    <property type="match status" value="1"/>
</dbReference>
<dbReference type="GO" id="GO:0006412">
    <property type="term" value="P:translation"/>
    <property type="evidence" value="ECO:0007669"/>
    <property type="project" value="UniProtKB-UniRule"/>
</dbReference>
<protein>
    <recommendedName>
        <fullName evidence="4 5">Large ribosomal subunit protein uL24</fullName>
    </recommendedName>
</protein>
<dbReference type="RefSeq" id="WP_092668536.1">
    <property type="nucleotide sequence ID" value="NZ_BMDN01000005.1"/>
</dbReference>
<reference evidence="7" key="3">
    <citation type="submission" date="2022-06" db="EMBL/GenBank/DDBJ databases">
        <title>Genomic Encyclopedia of Type Strains, Phase III (KMG-III): the genomes of soil and plant-associated and newly described type strains.</title>
        <authorList>
            <person name="Whitman W."/>
        </authorList>
    </citation>
    <scope>NUCLEOTIDE SEQUENCE</scope>
    <source>
        <strain evidence="7">CPCC 202695</strain>
    </source>
</reference>
<dbReference type="EMBL" id="SODL02000005">
    <property type="protein sequence ID" value="MCP2368576.1"/>
    <property type="molecule type" value="Genomic_DNA"/>
</dbReference>
<dbReference type="AlphaFoldDB" id="A0A1H1LND1"/>
<evidence type="ECO:0000256" key="5">
    <source>
        <dbReference type="HAMAP-Rule" id="MF_01326"/>
    </source>
</evidence>
<dbReference type="CDD" id="cd06089">
    <property type="entry name" value="KOW_RPL26"/>
    <property type="match status" value="1"/>
</dbReference>
<dbReference type="InterPro" id="IPR003256">
    <property type="entry name" value="Ribosomal_uL24"/>
</dbReference>
<comment type="subunit">
    <text evidence="5">Part of the 50S ribosomal subunit.</text>
</comment>
<dbReference type="NCBIfam" id="TIGR01079">
    <property type="entry name" value="rplX_bact"/>
    <property type="match status" value="1"/>
</dbReference>
<keyword evidence="3 5" id="KW-0687">Ribonucleoprotein</keyword>
<dbReference type="InterPro" id="IPR041988">
    <property type="entry name" value="Ribosomal_uL24_KOW"/>
</dbReference>
<reference evidence="9" key="2">
    <citation type="submission" date="2016-10" db="EMBL/GenBank/DDBJ databases">
        <authorList>
            <person name="Varghese N."/>
            <person name="Submissions S."/>
        </authorList>
    </citation>
    <scope>NUCLEOTIDE SEQUENCE [LARGE SCALE GENOMIC DNA]</scope>
    <source>
        <strain evidence="9">CPCC 202695</strain>
    </source>
</reference>
<proteinExistence type="inferred from homology"/>
<organism evidence="8 9">
    <name type="scientific">Agromyces flavus</name>
    <dbReference type="NCBI Taxonomy" id="589382"/>
    <lineage>
        <taxon>Bacteria</taxon>
        <taxon>Bacillati</taxon>
        <taxon>Actinomycetota</taxon>
        <taxon>Actinomycetes</taxon>
        <taxon>Micrococcales</taxon>
        <taxon>Microbacteriaceae</taxon>
        <taxon>Agromyces</taxon>
    </lineage>
</organism>
<dbReference type="SUPFAM" id="SSF50104">
    <property type="entry name" value="Translation proteins SH3-like domain"/>
    <property type="match status" value="1"/>
</dbReference>
<comment type="function">
    <text evidence="5">One of two assembly initiator proteins, it binds directly to the 5'-end of the 23S rRNA, where it nucleates assembly of the 50S subunit.</text>
</comment>
<comment type="similarity">
    <text evidence="1 5">Belongs to the universal ribosomal protein uL24 family.</text>
</comment>
<dbReference type="HAMAP" id="MF_01326_B">
    <property type="entry name" value="Ribosomal_uL24_B"/>
    <property type="match status" value="1"/>
</dbReference>
<dbReference type="GO" id="GO:1990904">
    <property type="term" value="C:ribonucleoprotein complex"/>
    <property type="evidence" value="ECO:0007669"/>
    <property type="project" value="UniProtKB-KW"/>
</dbReference>
<evidence type="ECO:0000256" key="1">
    <source>
        <dbReference type="ARBA" id="ARBA00010618"/>
    </source>
</evidence>
<evidence type="ECO:0000259" key="6">
    <source>
        <dbReference type="Pfam" id="PF17136"/>
    </source>
</evidence>
<keyword evidence="5" id="KW-0694">RNA-binding</keyword>
<dbReference type="InterPro" id="IPR014722">
    <property type="entry name" value="Rib_uL2_dom2"/>
</dbReference>
<dbReference type="Proteomes" id="UP000199482">
    <property type="component" value="Chromosome I"/>
</dbReference>
<sequence length="119" mass="13002">MAKIKKGDLVQVISGRSQARGGDRGKQGKVIEVLVDQNRVVVQGVNYVTKHVRVGQTQRGTKTGGIETHEAPIHVSNVALVDPETKKPTRVGFRTETVTKDGVEKTVRVRYAKKSGKDL</sequence>
<dbReference type="GO" id="GO:0019843">
    <property type="term" value="F:rRNA binding"/>
    <property type="evidence" value="ECO:0007669"/>
    <property type="project" value="UniProtKB-UniRule"/>
</dbReference>
<comment type="function">
    <text evidence="5">One of the proteins that surrounds the polypeptide exit tunnel on the outside of the subunit.</text>
</comment>
<feature type="domain" description="Large ribosomal subunit protein uL24 C-terminal" evidence="6">
    <location>
        <begin position="45"/>
        <end position="118"/>
    </location>
</feature>